<sequence length="270" mass="30456">MPLTQEQQEAVRMGTPIEWNGLTLFPILMKDYNRFIIAQMGLTAQQQTLPSKYVVMRYLEALYALDYDVRTNGGPQGGFFSRILLFLMLSLRLEVRKGLDGEEYIPIGIQTEKDNPRKLTALEVTQGEVSVEITPQNFVQLREILAAQNEVELPDETLNAELVQAERDLATKSSLNLVPDSEALIYSVSVKTQIPVEDIFQWTVRRFVLTERAIDRITGHLVAALSEAAGAKYKNGNPWPSWKYDRDKHSSALVSLAELTQRLSGSVEAR</sequence>
<gene>
    <name evidence="1" type="ORF">PND83_02445</name>
    <name evidence="2" type="ORF">PNE06_10255</name>
</gene>
<dbReference type="EMBL" id="JAQLWO010000002">
    <property type="protein sequence ID" value="MDB7904830.1"/>
    <property type="molecule type" value="Genomic_DNA"/>
</dbReference>
<dbReference type="RefSeq" id="WP_195384030.1">
    <property type="nucleotide sequence ID" value="NZ_BAABXT010000001.1"/>
</dbReference>
<comment type="caution">
    <text evidence="2">The sequence shown here is derived from an EMBL/GenBank/DDBJ whole genome shotgun (WGS) entry which is preliminary data.</text>
</comment>
<accession>A0AAW6CK86</accession>
<protein>
    <submittedName>
        <fullName evidence="2">Uncharacterized protein</fullName>
    </submittedName>
</protein>
<organism evidence="2 3">
    <name type="scientific">Flavonifractor plautii</name>
    <name type="common">Fusobacterium plautii</name>
    <dbReference type="NCBI Taxonomy" id="292800"/>
    <lineage>
        <taxon>Bacteria</taxon>
        <taxon>Bacillati</taxon>
        <taxon>Bacillota</taxon>
        <taxon>Clostridia</taxon>
        <taxon>Eubacteriales</taxon>
        <taxon>Oscillospiraceae</taxon>
        <taxon>Flavonifractor</taxon>
    </lineage>
</organism>
<evidence type="ECO:0000313" key="3">
    <source>
        <dbReference type="Proteomes" id="UP001211173"/>
    </source>
</evidence>
<reference evidence="2" key="1">
    <citation type="submission" date="2023-01" db="EMBL/GenBank/DDBJ databases">
        <title>Human gut microbiome strain richness.</title>
        <authorList>
            <person name="Chen-Liaw A."/>
        </authorList>
    </citation>
    <scope>NUCLEOTIDE SEQUENCE</scope>
    <source>
        <strain evidence="2">1001287st1_F4_1001285I_161205</strain>
        <strain evidence="1">2225st1_A6_2225SCRN_200828</strain>
    </source>
</reference>
<proteinExistence type="predicted"/>
<evidence type="ECO:0000313" key="2">
    <source>
        <dbReference type="EMBL" id="MDB7933452.1"/>
    </source>
</evidence>
<dbReference type="EMBL" id="JAQLWV010000013">
    <property type="protein sequence ID" value="MDB7933452.1"/>
    <property type="molecule type" value="Genomic_DNA"/>
</dbReference>
<name>A0AAW6CK86_FLAPL</name>
<dbReference type="Proteomes" id="UP001211173">
    <property type="component" value="Unassembled WGS sequence"/>
</dbReference>
<dbReference type="Proteomes" id="UP001211006">
    <property type="component" value="Unassembled WGS sequence"/>
</dbReference>
<evidence type="ECO:0000313" key="1">
    <source>
        <dbReference type="EMBL" id="MDB7904830.1"/>
    </source>
</evidence>
<dbReference type="AlphaFoldDB" id="A0AAW6CK86"/>